<feature type="compositionally biased region" description="Low complexity" evidence="1">
    <location>
        <begin position="72"/>
        <end position="101"/>
    </location>
</feature>
<proteinExistence type="predicted"/>
<keyword evidence="2" id="KW-1133">Transmembrane helix</keyword>
<organism evidence="3 4">
    <name type="scientific">Kineosporia succinea</name>
    <dbReference type="NCBI Taxonomy" id="84632"/>
    <lineage>
        <taxon>Bacteria</taxon>
        <taxon>Bacillati</taxon>
        <taxon>Actinomycetota</taxon>
        <taxon>Actinomycetes</taxon>
        <taxon>Kineosporiales</taxon>
        <taxon>Kineosporiaceae</taxon>
        <taxon>Kineosporia</taxon>
    </lineage>
</organism>
<keyword evidence="4" id="KW-1185">Reference proteome</keyword>
<evidence type="ECO:0008006" key="5">
    <source>
        <dbReference type="Google" id="ProtNLM"/>
    </source>
</evidence>
<feature type="compositionally biased region" description="Basic and acidic residues" evidence="1">
    <location>
        <begin position="1"/>
        <end position="10"/>
    </location>
</feature>
<reference evidence="3 4" key="1">
    <citation type="submission" date="2023-07" db="EMBL/GenBank/DDBJ databases">
        <title>Sequencing the genomes of 1000 actinobacteria strains.</title>
        <authorList>
            <person name="Klenk H.-P."/>
        </authorList>
    </citation>
    <scope>NUCLEOTIDE SEQUENCE [LARGE SCALE GENOMIC DNA]</scope>
    <source>
        <strain evidence="3 4">DSM 44388</strain>
    </source>
</reference>
<feature type="region of interest" description="Disordered" evidence="1">
    <location>
        <begin position="1"/>
        <end position="34"/>
    </location>
</feature>
<feature type="region of interest" description="Disordered" evidence="1">
    <location>
        <begin position="70"/>
        <end position="106"/>
    </location>
</feature>
<dbReference type="EMBL" id="JAUSQZ010000001">
    <property type="protein sequence ID" value="MDP9826027.1"/>
    <property type="molecule type" value="Genomic_DNA"/>
</dbReference>
<protein>
    <recommendedName>
        <fullName evidence="5">Ricin-type beta-trefoil lectin protein</fullName>
    </recommendedName>
</protein>
<evidence type="ECO:0000256" key="2">
    <source>
        <dbReference type="SAM" id="Phobius"/>
    </source>
</evidence>
<dbReference type="RefSeq" id="WP_307240419.1">
    <property type="nucleotide sequence ID" value="NZ_JAUSQZ010000001.1"/>
</dbReference>
<sequence length="257" mass="27464">MDETEYRLRELQGAAEQSGRLPSAAELRRRGDRRRTAQRARLAVGTFAVVAVIAGGVTAWIGPDDDLGRAVPAGPATTSTAAPRPTGDGTPTPTSSTSGSAVKVPSKTDALTRDGNEQFWIWAAGDGSRMLTYGPESGLLDLTKADREETWHGYSGQMLLIPIPGTDDVWEMADPSSDADLMCVTVGEADFRTEICDDSDVKQQFRVVRSDDGATYSLSSVSRERSGSMYVTADGDSLTWSGTENDSTAWIFEAAGD</sequence>
<gene>
    <name evidence="3" type="ORF">J2S57_001776</name>
</gene>
<keyword evidence="2" id="KW-0812">Transmembrane</keyword>
<name>A0ABT9P027_9ACTN</name>
<dbReference type="Proteomes" id="UP001235712">
    <property type="component" value="Unassembled WGS sequence"/>
</dbReference>
<accession>A0ABT9P027</accession>
<evidence type="ECO:0000313" key="3">
    <source>
        <dbReference type="EMBL" id="MDP9826027.1"/>
    </source>
</evidence>
<feature type="transmembrane region" description="Helical" evidence="2">
    <location>
        <begin position="42"/>
        <end position="62"/>
    </location>
</feature>
<keyword evidence="2" id="KW-0472">Membrane</keyword>
<comment type="caution">
    <text evidence="3">The sequence shown here is derived from an EMBL/GenBank/DDBJ whole genome shotgun (WGS) entry which is preliminary data.</text>
</comment>
<evidence type="ECO:0000256" key="1">
    <source>
        <dbReference type="SAM" id="MobiDB-lite"/>
    </source>
</evidence>
<evidence type="ECO:0000313" key="4">
    <source>
        <dbReference type="Proteomes" id="UP001235712"/>
    </source>
</evidence>